<reference evidence="9" key="1">
    <citation type="submission" date="2013-04" db="EMBL/GenBank/DDBJ databases">
        <authorList>
            <person name="Qu J."/>
            <person name="Murali S.C."/>
            <person name="Bandaranaike D."/>
            <person name="Bellair M."/>
            <person name="Blankenburg K."/>
            <person name="Chao H."/>
            <person name="Dinh H."/>
            <person name="Doddapaneni H."/>
            <person name="Downs B."/>
            <person name="Dugan-Rocha S."/>
            <person name="Elkadiri S."/>
            <person name="Gnanaolivu R.D."/>
            <person name="Hernandez B."/>
            <person name="Javaid M."/>
            <person name="Jayaseelan J.C."/>
            <person name="Lee S."/>
            <person name="Li M."/>
            <person name="Ming W."/>
            <person name="Munidasa M."/>
            <person name="Muniz J."/>
            <person name="Nguyen L."/>
            <person name="Ongeri F."/>
            <person name="Osuji N."/>
            <person name="Pu L.-L."/>
            <person name="Puazo M."/>
            <person name="Qu C."/>
            <person name="Quiroz J."/>
            <person name="Raj R."/>
            <person name="Weissenberger G."/>
            <person name="Xin Y."/>
            <person name="Zou X."/>
            <person name="Han Y."/>
            <person name="Richards S."/>
            <person name="Worley K."/>
            <person name="Muzny D."/>
            <person name="Gibbs R."/>
        </authorList>
    </citation>
    <scope>NUCLEOTIDE SEQUENCE</scope>
    <source>
        <strain evidence="9">Sampled in the wild</strain>
    </source>
</reference>
<dbReference type="GO" id="GO:0005930">
    <property type="term" value="C:axoneme"/>
    <property type="evidence" value="ECO:0007669"/>
    <property type="project" value="TreeGrafter"/>
</dbReference>
<evidence type="ECO:0000256" key="5">
    <source>
        <dbReference type="ARBA" id="ARBA00022737"/>
    </source>
</evidence>
<dbReference type="InterPro" id="IPR036322">
    <property type="entry name" value="WD40_repeat_dom_sf"/>
</dbReference>
<organism evidence="9 10">
    <name type="scientific">Ladona fulva</name>
    <name type="common">Scarce chaser dragonfly</name>
    <name type="synonym">Libellula fulva</name>
    <dbReference type="NCBI Taxonomy" id="123851"/>
    <lineage>
        <taxon>Eukaryota</taxon>
        <taxon>Metazoa</taxon>
        <taxon>Ecdysozoa</taxon>
        <taxon>Arthropoda</taxon>
        <taxon>Hexapoda</taxon>
        <taxon>Insecta</taxon>
        <taxon>Pterygota</taxon>
        <taxon>Palaeoptera</taxon>
        <taxon>Odonata</taxon>
        <taxon>Epiprocta</taxon>
        <taxon>Anisoptera</taxon>
        <taxon>Libelluloidea</taxon>
        <taxon>Libellulidae</taxon>
        <taxon>Ladona</taxon>
    </lineage>
</organism>
<name>A0A8K0KRZ3_LADFU</name>
<dbReference type="Proteomes" id="UP000792457">
    <property type="component" value="Unassembled WGS sequence"/>
</dbReference>
<evidence type="ECO:0000256" key="7">
    <source>
        <dbReference type="ARBA" id="ARBA00023212"/>
    </source>
</evidence>
<evidence type="ECO:0000313" key="9">
    <source>
        <dbReference type="EMBL" id="KAG8238695.1"/>
    </source>
</evidence>
<feature type="non-terminal residue" evidence="9">
    <location>
        <position position="1"/>
    </location>
</feature>
<dbReference type="EMBL" id="KZ309417">
    <property type="protein sequence ID" value="KAG8238695.1"/>
    <property type="molecule type" value="Genomic_DNA"/>
</dbReference>
<proteinExistence type="predicted"/>
<keyword evidence="5" id="KW-0677">Repeat</keyword>
<keyword evidence="10" id="KW-1185">Reference proteome</keyword>
<keyword evidence="6" id="KW-0175">Coiled coil</keyword>
<gene>
    <name evidence="9" type="ORF">J437_LFUL016574</name>
</gene>
<dbReference type="SUPFAM" id="SSF50978">
    <property type="entry name" value="WD40 repeat-like"/>
    <property type="match status" value="1"/>
</dbReference>
<evidence type="ECO:0000256" key="3">
    <source>
        <dbReference type="ARBA" id="ARBA00022490"/>
    </source>
</evidence>
<keyword evidence="8" id="KW-0966">Cell projection</keyword>
<dbReference type="PANTHER" id="PTHR14885:SF1">
    <property type="entry name" value="CILIA- AND FLAGELLA-ASSOCIATED PROTEIN 43"/>
    <property type="match status" value="1"/>
</dbReference>
<evidence type="ECO:0008006" key="11">
    <source>
        <dbReference type="Google" id="ProtNLM"/>
    </source>
</evidence>
<keyword evidence="4" id="KW-0853">WD repeat</keyword>
<evidence type="ECO:0000313" key="10">
    <source>
        <dbReference type="Proteomes" id="UP000792457"/>
    </source>
</evidence>
<sequence>MASVLTNFGISIYDICVINPEQSHFGSINNKGLFQVWDTDSGELVSTLQVEGKCMIEHPCLPIIAMGSDSGTLHFFNISDAVSPHFLCSFFLDHFIIDKVLFDNSGIYAVAAGLNVGKFFILQMSSSSEIFYQVTHHINLEREVLSMRIISSPLQFFLAILFPLPELQSSKEKNSKCLKEENITGEMCDSVIKHDILATKRQEIVLYRGVRLDNRNIWADSGKRNEILHYATLKLQLLHTEDEFTESIADERTYYSDFDVIGGPFLNSTVFYVLPTHSQRISIIEINTKNLEDGEAAEMTREINTGHLIRCCGKGKKTIQIGSNSKSHTTLMTFGADGMVLIYRHDIEIGLVQLVNVLRNHHYLNGGVRKALIIPSRSFLLSLGWDGCTIGNRIMPSITNSRNLPCVILFSLFCIEKNMSTTEKMKLPLLEFDLNRKLREEKIQKAEMKRKEEEIKILNIIKMNKSRSEELCRECWSSMEVKRKCIKAIKGKLEVENYTLMPDKADYEENIGEVIERRVMEIEVTFNKLFTPWIPKSHRIANHKKPTIVDEVETNSEHASMMYLLKNLPQKQISTPGSSKSWMQLEIEEEIRKKREECKKEKSSMYMEFESVKSE</sequence>
<keyword evidence="3" id="KW-0963">Cytoplasm</keyword>
<reference evidence="9" key="2">
    <citation type="submission" date="2017-10" db="EMBL/GenBank/DDBJ databases">
        <title>Ladona fulva Genome sequencing and assembly.</title>
        <authorList>
            <person name="Murali S."/>
            <person name="Richards S."/>
            <person name="Bandaranaike D."/>
            <person name="Bellair M."/>
            <person name="Blankenburg K."/>
            <person name="Chao H."/>
            <person name="Dinh H."/>
            <person name="Doddapaneni H."/>
            <person name="Dugan-Rocha S."/>
            <person name="Elkadiri S."/>
            <person name="Gnanaolivu R."/>
            <person name="Hernandez B."/>
            <person name="Skinner E."/>
            <person name="Javaid M."/>
            <person name="Lee S."/>
            <person name="Li M."/>
            <person name="Ming W."/>
            <person name="Munidasa M."/>
            <person name="Muniz J."/>
            <person name="Nguyen L."/>
            <person name="Hughes D."/>
            <person name="Osuji N."/>
            <person name="Pu L.-L."/>
            <person name="Puazo M."/>
            <person name="Qu C."/>
            <person name="Quiroz J."/>
            <person name="Raj R."/>
            <person name="Weissenberger G."/>
            <person name="Xin Y."/>
            <person name="Zou X."/>
            <person name="Han Y."/>
            <person name="Worley K."/>
            <person name="Muzny D."/>
            <person name="Gibbs R."/>
        </authorList>
    </citation>
    <scope>NUCLEOTIDE SEQUENCE</scope>
    <source>
        <strain evidence="9">Sampled in the wild</strain>
    </source>
</reference>
<evidence type="ECO:0000256" key="1">
    <source>
        <dbReference type="ARBA" id="ARBA00004138"/>
    </source>
</evidence>
<protein>
    <recommendedName>
        <fullName evidence="11">Cilia- and flagella-associated protein 43</fullName>
    </recommendedName>
</protein>
<dbReference type="OrthoDB" id="535167at2759"/>
<comment type="subcellular location">
    <subcellularLocation>
        <location evidence="1">Cell projection</location>
        <location evidence="1">Cilium</location>
    </subcellularLocation>
    <subcellularLocation>
        <location evidence="2">Cytoplasm</location>
        <location evidence="2">Cytoskeleton</location>
    </subcellularLocation>
</comment>
<dbReference type="GO" id="GO:0060271">
    <property type="term" value="P:cilium assembly"/>
    <property type="evidence" value="ECO:0007669"/>
    <property type="project" value="TreeGrafter"/>
</dbReference>
<accession>A0A8K0KRZ3</accession>
<dbReference type="PANTHER" id="PTHR14885">
    <property type="entry name" value="CILIA- AND FLAGELLA-ASSOCIATED PROTEIN 43-RELATED"/>
    <property type="match status" value="1"/>
</dbReference>
<evidence type="ECO:0000256" key="8">
    <source>
        <dbReference type="ARBA" id="ARBA00023273"/>
    </source>
</evidence>
<evidence type="ECO:0000256" key="6">
    <source>
        <dbReference type="ARBA" id="ARBA00023054"/>
    </source>
</evidence>
<comment type="caution">
    <text evidence="9">The sequence shown here is derived from an EMBL/GenBank/DDBJ whole genome shotgun (WGS) entry which is preliminary data.</text>
</comment>
<dbReference type="AlphaFoldDB" id="A0A8K0KRZ3"/>
<keyword evidence="7" id="KW-0206">Cytoskeleton</keyword>
<evidence type="ECO:0000256" key="2">
    <source>
        <dbReference type="ARBA" id="ARBA00004245"/>
    </source>
</evidence>
<evidence type="ECO:0000256" key="4">
    <source>
        <dbReference type="ARBA" id="ARBA00022574"/>
    </source>
</evidence>